<protein>
    <submittedName>
        <fullName evidence="2">Uncharacterized protein</fullName>
    </submittedName>
</protein>
<dbReference type="EMBL" id="JANPWB010000016">
    <property type="protein sequence ID" value="KAJ1080257.1"/>
    <property type="molecule type" value="Genomic_DNA"/>
</dbReference>
<organism evidence="2 3">
    <name type="scientific">Pleurodeles waltl</name>
    <name type="common">Iberian ribbed newt</name>
    <dbReference type="NCBI Taxonomy" id="8319"/>
    <lineage>
        <taxon>Eukaryota</taxon>
        <taxon>Metazoa</taxon>
        <taxon>Chordata</taxon>
        <taxon>Craniata</taxon>
        <taxon>Vertebrata</taxon>
        <taxon>Euteleostomi</taxon>
        <taxon>Amphibia</taxon>
        <taxon>Batrachia</taxon>
        <taxon>Caudata</taxon>
        <taxon>Salamandroidea</taxon>
        <taxon>Salamandridae</taxon>
        <taxon>Pleurodelinae</taxon>
        <taxon>Pleurodeles</taxon>
    </lineage>
</organism>
<dbReference type="AlphaFoldDB" id="A0AAV7KP13"/>
<name>A0AAV7KP13_PLEWA</name>
<evidence type="ECO:0000313" key="2">
    <source>
        <dbReference type="EMBL" id="KAJ1080257.1"/>
    </source>
</evidence>
<feature type="region of interest" description="Disordered" evidence="1">
    <location>
        <begin position="1"/>
        <end position="80"/>
    </location>
</feature>
<feature type="compositionally biased region" description="Low complexity" evidence="1">
    <location>
        <begin position="11"/>
        <end position="38"/>
    </location>
</feature>
<reference evidence="2" key="1">
    <citation type="journal article" date="2022" name="bioRxiv">
        <title>Sequencing and chromosome-scale assembly of the giantPleurodeles waltlgenome.</title>
        <authorList>
            <person name="Brown T."/>
            <person name="Elewa A."/>
            <person name="Iarovenko S."/>
            <person name="Subramanian E."/>
            <person name="Araus A.J."/>
            <person name="Petzold A."/>
            <person name="Susuki M."/>
            <person name="Suzuki K.-i.T."/>
            <person name="Hayashi T."/>
            <person name="Toyoda A."/>
            <person name="Oliveira C."/>
            <person name="Osipova E."/>
            <person name="Leigh N.D."/>
            <person name="Simon A."/>
            <person name="Yun M.H."/>
        </authorList>
    </citation>
    <scope>NUCLEOTIDE SEQUENCE</scope>
    <source>
        <strain evidence="2">20211129_DDA</strain>
        <tissue evidence="2">Liver</tissue>
    </source>
</reference>
<gene>
    <name evidence="2" type="ORF">NDU88_000476</name>
</gene>
<keyword evidence="3" id="KW-1185">Reference proteome</keyword>
<sequence length="95" mass="9502">MKSSAPVPGKAASSPLASVPAAAAPVPLPLPGVAAGPALHSDRDADSSRAGETTGGWVSSRQRPPQPGPLSSGFGSAPRGQRLRFSFSRFSLGLP</sequence>
<dbReference type="Proteomes" id="UP001066276">
    <property type="component" value="Chromosome 12"/>
</dbReference>
<evidence type="ECO:0000256" key="1">
    <source>
        <dbReference type="SAM" id="MobiDB-lite"/>
    </source>
</evidence>
<feature type="compositionally biased region" description="Basic and acidic residues" evidence="1">
    <location>
        <begin position="40"/>
        <end position="49"/>
    </location>
</feature>
<accession>A0AAV7KP13</accession>
<comment type="caution">
    <text evidence="2">The sequence shown here is derived from an EMBL/GenBank/DDBJ whole genome shotgun (WGS) entry which is preliminary data.</text>
</comment>
<evidence type="ECO:0000313" key="3">
    <source>
        <dbReference type="Proteomes" id="UP001066276"/>
    </source>
</evidence>
<proteinExistence type="predicted"/>